<evidence type="ECO:0000313" key="2">
    <source>
        <dbReference type="EMBL" id="SMO38269.1"/>
    </source>
</evidence>
<protein>
    <submittedName>
        <fullName evidence="2">Uncharacterized protein</fullName>
    </submittedName>
</protein>
<feature type="compositionally biased region" description="Polar residues" evidence="1">
    <location>
        <begin position="25"/>
        <end position="45"/>
    </location>
</feature>
<dbReference type="Proteomes" id="UP000319712">
    <property type="component" value="Unassembled WGS sequence"/>
</dbReference>
<accession>A0A521ATY3</accession>
<dbReference type="OrthoDB" id="262340at2157"/>
<dbReference type="AlphaFoldDB" id="A0A521ATY3"/>
<dbReference type="RefSeq" id="WP_142985290.1">
    <property type="nucleotide sequence ID" value="NZ_FXTD01000001.1"/>
</dbReference>
<dbReference type="EMBL" id="FXTD01000001">
    <property type="protein sequence ID" value="SMO38269.1"/>
    <property type="molecule type" value="Genomic_DNA"/>
</dbReference>
<organism evidence="2 3">
    <name type="scientific">Halorubrum cibi</name>
    <dbReference type="NCBI Taxonomy" id="413815"/>
    <lineage>
        <taxon>Archaea</taxon>
        <taxon>Methanobacteriati</taxon>
        <taxon>Methanobacteriota</taxon>
        <taxon>Stenosarchaea group</taxon>
        <taxon>Halobacteria</taxon>
        <taxon>Halobacteriales</taxon>
        <taxon>Haloferacaceae</taxon>
        <taxon>Halorubrum</taxon>
    </lineage>
</organism>
<evidence type="ECO:0000256" key="1">
    <source>
        <dbReference type="SAM" id="MobiDB-lite"/>
    </source>
</evidence>
<keyword evidence="3" id="KW-1185">Reference proteome</keyword>
<reference evidence="2 3" key="1">
    <citation type="submission" date="2017-05" db="EMBL/GenBank/DDBJ databases">
        <authorList>
            <person name="Varghese N."/>
            <person name="Submissions S."/>
        </authorList>
    </citation>
    <scope>NUCLEOTIDE SEQUENCE [LARGE SCALE GENOMIC DNA]</scope>
    <source>
        <strain evidence="2 3">DSM 19504</strain>
    </source>
</reference>
<feature type="region of interest" description="Disordered" evidence="1">
    <location>
        <begin position="1"/>
        <end position="45"/>
    </location>
</feature>
<dbReference type="Pfam" id="PF24433">
    <property type="entry name" value="DUF7556"/>
    <property type="match status" value="1"/>
</dbReference>
<name>A0A521ATY3_9EURY</name>
<gene>
    <name evidence="2" type="ORF">SAMN06264867_101372</name>
</gene>
<sequence length="73" mass="8088">MSRSSTPWDDPDPDRRRTALPTDAEPTTSSSTDVMASIDSSSSRSELVIADVSRENAWLSVDERNATVLEEWC</sequence>
<dbReference type="InterPro" id="IPR055978">
    <property type="entry name" value="DUF7556"/>
</dbReference>
<proteinExistence type="predicted"/>
<evidence type="ECO:0000313" key="3">
    <source>
        <dbReference type="Proteomes" id="UP000319712"/>
    </source>
</evidence>